<gene>
    <name evidence="1" type="ORF">CELE_Y105E8A.13</name>
    <name evidence="1 3" type="ORF">Y105E8A.13</name>
</gene>
<dbReference type="OMA" id="HVYACIL"/>
<evidence type="ECO:0000313" key="1">
    <source>
        <dbReference type="EMBL" id="CBZ01823.1"/>
    </source>
</evidence>
<proteinExistence type="evidence at protein level"/>
<dbReference type="KEGG" id="cel:CELE_Y105E8A.13"/>
<evidence type="ECO:0000313" key="3">
    <source>
        <dbReference type="WormBase" id="Y105E8A.13a"/>
    </source>
</evidence>
<dbReference type="FunCoup" id="E8MDW1">
    <property type="interactions" value="130"/>
</dbReference>
<dbReference type="Bgee" id="WBGene00013673">
    <property type="expression patterns" value="Expressed in larva and 3 other cell types or tissues"/>
</dbReference>
<dbReference type="SMR" id="E8MDW1"/>
<evidence type="ECO:0007829" key="4">
    <source>
        <dbReference type="PeptideAtlas" id="E8MDW1"/>
    </source>
</evidence>
<dbReference type="Proteomes" id="UP000001940">
    <property type="component" value="Chromosome I"/>
</dbReference>
<dbReference type="WormBase" id="Y105E8A.13a">
    <property type="protein sequence ID" value="CE45784"/>
    <property type="gene ID" value="WBGene00013673"/>
</dbReference>
<reference evidence="1 2" key="1">
    <citation type="journal article" date="1998" name="Science">
        <title>Genome sequence of the nematode C. elegans: a platform for investigating biology.</title>
        <authorList>
            <consortium name="The C. elegans sequencing consortium"/>
            <person name="Sulson J.E."/>
            <person name="Waterston R."/>
        </authorList>
    </citation>
    <scope>NUCLEOTIDE SEQUENCE [LARGE SCALE GENOMIC DNA]</scope>
    <source>
        <strain evidence="1 2">Bristol N2</strain>
    </source>
</reference>
<dbReference type="GeneID" id="260217"/>
<sequence length="253" mass="28841">MSSGDILQEAFNATVSRDYEKAVAVIREVLSSSTDHSFSVEQLELIDHVYSCILNTSHYDESLIEVCWEWIDAIERSPRTVDIRAISSSQLSIYYAYHTICRVQERMPRKPTHQQVRKDTWTRITHSFSYLWAAATQLWKPYELDRLDVLCSWSYLCIQFADVASEEVLAVIESSKDLSKEVLSNVIVIENGHQANQRLLTVERNLRDARALAEKLGKRIVKPTAAEDTQTATASPADEYLSPPIAKKWCDGI</sequence>
<name>E8MDW1_CAEEL</name>
<dbReference type="HOGENOM" id="CLU_093266_0_0_1"/>
<protein>
    <submittedName>
        <fullName evidence="1">CSN8_PSD8_EIF3K domain-containing protein</fullName>
    </submittedName>
</protein>
<dbReference type="EMBL" id="BX284601">
    <property type="protein sequence ID" value="CBZ01823.1"/>
    <property type="molecule type" value="Genomic_DNA"/>
</dbReference>
<dbReference type="RefSeq" id="NP_001252361.1">
    <property type="nucleotide sequence ID" value="NM_001265432.1"/>
</dbReference>
<dbReference type="AlphaFoldDB" id="E8MDW1"/>
<dbReference type="InParanoid" id="E8MDW1"/>
<keyword evidence="2" id="KW-1185">Reference proteome</keyword>
<dbReference type="OrthoDB" id="5793750at2759"/>
<dbReference type="CTD" id="260217"/>
<evidence type="ECO:0000313" key="2">
    <source>
        <dbReference type="Proteomes" id="UP000001940"/>
    </source>
</evidence>
<dbReference type="PaxDb" id="6239-Y105E8A.13a"/>
<organism evidence="1 2">
    <name type="scientific">Caenorhabditis elegans</name>
    <dbReference type="NCBI Taxonomy" id="6239"/>
    <lineage>
        <taxon>Eukaryota</taxon>
        <taxon>Metazoa</taxon>
        <taxon>Ecdysozoa</taxon>
        <taxon>Nematoda</taxon>
        <taxon>Chromadorea</taxon>
        <taxon>Rhabditida</taxon>
        <taxon>Rhabditina</taxon>
        <taxon>Rhabditomorpha</taxon>
        <taxon>Rhabditoidea</taxon>
        <taxon>Rhabditidae</taxon>
        <taxon>Peloderinae</taxon>
        <taxon>Caenorhabditis</taxon>
    </lineage>
</organism>
<accession>E8MDW1</accession>
<dbReference type="eggNOG" id="ENOG502T0NK">
    <property type="taxonomic scope" value="Eukaryota"/>
</dbReference>
<dbReference type="ExpressionAtlas" id="E8MDW1">
    <property type="expression patterns" value="baseline and differential"/>
</dbReference>
<keyword evidence="4" id="KW-1267">Proteomics identification</keyword>
<dbReference type="AGR" id="WB:WBGene00013673"/>
<dbReference type="PeptideAtlas" id="E8MDW1"/>